<gene>
    <name evidence="1" type="ORF">GLOINDRAFT_22098</name>
</gene>
<organism evidence="1">
    <name type="scientific">Rhizophagus irregularis (strain DAOM 181602 / DAOM 197198 / MUCL 43194)</name>
    <name type="common">Arbuscular mycorrhizal fungus</name>
    <name type="synonym">Glomus intraradices</name>
    <dbReference type="NCBI Taxonomy" id="747089"/>
    <lineage>
        <taxon>Eukaryota</taxon>
        <taxon>Fungi</taxon>
        <taxon>Fungi incertae sedis</taxon>
        <taxon>Mucoromycota</taxon>
        <taxon>Glomeromycotina</taxon>
        <taxon>Glomeromycetes</taxon>
        <taxon>Glomerales</taxon>
        <taxon>Glomeraceae</taxon>
        <taxon>Rhizophagus</taxon>
    </lineage>
</organism>
<protein>
    <submittedName>
        <fullName evidence="1">Uncharacterized protein</fullName>
    </submittedName>
</protein>
<sequence length="127" mass="14969">MVSLHEVYTIKIWWKPVQFPWCTPDFNEVSSFCGNVMEILCKLDTYTRVSIVETIPLRPVYHRSKGYMVSLHEVYTIKIWWKPVQFPWCTPDFNEVSSFCGNVMEILCKLDTYTKISIVESIPLRPV</sequence>
<proteinExistence type="predicted"/>
<accession>U9UNG6</accession>
<evidence type="ECO:0000313" key="1">
    <source>
        <dbReference type="EMBL" id="ESA17131.1"/>
    </source>
</evidence>
<reference evidence="1" key="1">
    <citation type="submission" date="2013-07" db="EMBL/GenBank/DDBJ databases">
        <title>The genome of an arbuscular mycorrhizal fungus provides insights into the evolution of the oldest plant symbiosis.</title>
        <authorList>
            <consortium name="DOE Joint Genome Institute"/>
            <person name="Tisserant E."/>
            <person name="Malbreil M."/>
            <person name="Kuo A."/>
            <person name="Kohler A."/>
            <person name="Symeonidi A."/>
            <person name="Balestrini R."/>
            <person name="Charron P."/>
            <person name="Duensing N."/>
            <person name="Frei-dit-Frey N."/>
            <person name="Gianinazzi-Pearson V."/>
            <person name="Gilbert B."/>
            <person name="Handa Y."/>
            <person name="Hijri M."/>
            <person name="Kaul R."/>
            <person name="Kawaguchi M."/>
            <person name="Krajinski F."/>
            <person name="Lammers P."/>
            <person name="Lapierre D."/>
            <person name="Masclaux F.G."/>
            <person name="Murat C."/>
            <person name="Morin E."/>
            <person name="Ndikumana S."/>
            <person name="Pagni M."/>
            <person name="Petitpierre D."/>
            <person name="Requena N."/>
            <person name="Rosikiewicz P."/>
            <person name="Riley R."/>
            <person name="Saito K."/>
            <person name="San Clemente H."/>
            <person name="Shapiro H."/>
            <person name="van Tuinen D."/>
            <person name="Becard G."/>
            <person name="Bonfante P."/>
            <person name="Paszkowski U."/>
            <person name="Shachar-Hill Y."/>
            <person name="Young J.P."/>
            <person name="Sanders I.R."/>
            <person name="Henrissat B."/>
            <person name="Rensing S.A."/>
            <person name="Grigoriev I.V."/>
            <person name="Corradi N."/>
            <person name="Roux C."/>
            <person name="Martin F."/>
        </authorList>
    </citation>
    <scope>NUCLEOTIDE SEQUENCE</scope>
    <source>
        <strain evidence="1">DAOM 197198</strain>
    </source>
</reference>
<name>U9UNG6_RHIID</name>
<dbReference type="HOGENOM" id="CLU_1971652_0_0_1"/>
<dbReference type="VEuPathDB" id="FungiDB:RhiirFUN_006901"/>
<dbReference type="AlphaFoldDB" id="U9UNG6"/>
<dbReference type="EMBL" id="KI280448">
    <property type="protein sequence ID" value="ESA17131.1"/>
    <property type="molecule type" value="Genomic_DNA"/>
</dbReference>